<keyword evidence="3" id="KW-1185">Reference proteome</keyword>
<evidence type="ECO:0000313" key="3">
    <source>
        <dbReference type="Proteomes" id="UP000262832"/>
    </source>
</evidence>
<dbReference type="CDD" id="cd07043">
    <property type="entry name" value="STAS_anti-anti-sigma_factors"/>
    <property type="match status" value="1"/>
</dbReference>
<reference evidence="2 3" key="1">
    <citation type="submission" date="2018-08" db="EMBL/GenBank/DDBJ databases">
        <title>Genomic taxonomy of the Vibrionaceae family.</title>
        <authorList>
            <person name="Gomez-Gil B."/>
            <person name="Tanaka M."/>
            <person name="Sawabe T."/>
            <person name="Enciso-Ibarra K."/>
        </authorList>
    </citation>
    <scope>NUCLEOTIDE SEQUENCE [LARGE SCALE GENOMIC DNA]</scope>
    <source>
        <strain evidence="2 3">CAIM 1831</strain>
    </source>
</reference>
<dbReference type="EMBL" id="CP032093">
    <property type="protein sequence ID" value="AXY01094.1"/>
    <property type="molecule type" value="Genomic_DNA"/>
</dbReference>
<organism evidence="2 3">
    <name type="scientific">Vibrio alfacsensis</name>
    <dbReference type="NCBI Taxonomy" id="1074311"/>
    <lineage>
        <taxon>Bacteria</taxon>
        <taxon>Pseudomonadati</taxon>
        <taxon>Pseudomonadota</taxon>
        <taxon>Gammaproteobacteria</taxon>
        <taxon>Vibrionales</taxon>
        <taxon>Vibrionaceae</taxon>
        <taxon>Vibrio</taxon>
    </lineage>
</organism>
<name>A0ABM6YUB2_9VIBR</name>
<gene>
    <name evidence="2" type="ORF">D1115_07570</name>
</gene>
<dbReference type="PROSITE" id="PS50801">
    <property type="entry name" value="STAS"/>
    <property type="match status" value="1"/>
</dbReference>
<dbReference type="SUPFAM" id="SSF52091">
    <property type="entry name" value="SpoIIaa-like"/>
    <property type="match status" value="1"/>
</dbReference>
<proteinExistence type="predicted"/>
<dbReference type="InterPro" id="IPR002645">
    <property type="entry name" value="STAS_dom"/>
</dbReference>
<dbReference type="Proteomes" id="UP000262832">
    <property type="component" value="Chromosome I"/>
</dbReference>
<dbReference type="Gene3D" id="3.30.750.24">
    <property type="entry name" value="STAS domain"/>
    <property type="match status" value="1"/>
</dbReference>
<accession>A0ABM6YUB2</accession>
<dbReference type="RefSeq" id="WP_128810918.1">
    <property type="nucleotide sequence ID" value="NZ_CP032093.1"/>
</dbReference>
<protein>
    <submittedName>
        <fullName evidence="2">Anti-sigma factor antagonist</fullName>
    </submittedName>
</protein>
<evidence type="ECO:0000259" key="1">
    <source>
        <dbReference type="PROSITE" id="PS50801"/>
    </source>
</evidence>
<evidence type="ECO:0000313" key="2">
    <source>
        <dbReference type="EMBL" id="AXY01094.1"/>
    </source>
</evidence>
<sequence length="117" mass="13120">MELRKIDINEQLLTLSVIGDFDASSSKQAQVIIDDVLTHDSHSEIEIDLRHVEFLDSSGIGAIVYLFKRLVESERHMRIEHAHGQPLKMLQLLRIGSAIPLNRASNSSQATAKQPVH</sequence>
<dbReference type="InterPro" id="IPR036513">
    <property type="entry name" value="STAS_dom_sf"/>
</dbReference>
<dbReference type="Pfam" id="PF01740">
    <property type="entry name" value="STAS"/>
    <property type="match status" value="1"/>
</dbReference>
<feature type="domain" description="STAS" evidence="1">
    <location>
        <begin position="2"/>
        <end position="94"/>
    </location>
</feature>